<dbReference type="AlphaFoldDB" id="A0A3S2UQW1"/>
<evidence type="ECO:0000313" key="2">
    <source>
        <dbReference type="Proteomes" id="UP000282759"/>
    </source>
</evidence>
<proteinExistence type="predicted"/>
<dbReference type="Proteomes" id="UP000282759">
    <property type="component" value="Unassembled WGS sequence"/>
</dbReference>
<sequence>MEFIPKHYKIIIPEEPQQSKRKRRIRKRWMTARISTTGKLNAANNLLIERHFMKVRAEVRKL</sequence>
<accession>A0A3S2UQW1</accession>
<comment type="caution">
    <text evidence="1">The sequence shown here is derived from an EMBL/GenBank/DDBJ whole genome shotgun (WGS) entry which is preliminary data.</text>
</comment>
<keyword evidence="2" id="KW-1185">Reference proteome</keyword>
<gene>
    <name evidence="1" type="ORF">EOD41_00080</name>
</gene>
<dbReference type="EMBL" id="SACK01000001">
    <property type="protein sequence ID" value="RVU02374.1"/>
    <property type="molecule type" value="Genomic_DNA"/>
</dbReference>
<evidence type="ECO:0000313" key="1">
    <source>
        <dbReference type="EMBL" id="RVU02374.1"/>
    </source>
</evidence>
<dbReference type="RefSeq" id="WP_127702752.1">
    <property type="nucleotide sequence ID" value="NZ_SACK01000001.1"/>
</dbReference>
<protein>
    <submittedName>
        <fullName evidence="1">Uncharacterized protein</fullName>
    </submittedName>
</protein>
<organism evidence="1 2">
    <name type="scientific">Mucilaginibacter limnophilus</name>
    <dbReference type="NCBI Taxonomy" id="1932778"/>
    <lineage>
        <taxon>Bacteria</taxon>
        <taxon>Pseudomonadati</taxon>
        <taxon>Bacteroidota</taxon>
        <taxon>Sphingobacteriia</taxon>
        <taxon>Sphingobacteriales</taxon>
        <taxon>Sphingobacteriaceae</taxon>
        <taxon>Mucilaginibacter</taxon>
    </lineage>
</organism>
<reference evidence="1 2" key="1">
    <citation type="submission" date="2019-01" db="EMBL/GenBank/DDBJ databases">
        <authorList>
            <person name="Chen W.-M."/>
        </authorList>
    </citation>
    <scope>NUCLEOTIDE SEQUENCE [LARGE SCALE GENOMIC DNA]</scope>
    <source>
        <strain evidence="1 2">YBJ-36</strain>
    </source>
</reference>
<name>A0A3S2UQW1_9SPHI</name>